<dbReference type="Proteomes" id="UP000292580">
    <property type="component" value="Unassembled WGS sequence"/>
</dbReference>
<accession>A0A483CSA1</accession>
<comment type="caution">
    <text evidence="3">The sequence shown here is derived from an EMBL/GenBank/DDBJ whole genome shotgun (WGS) entry which is preliminary data.</text>
</comment>
<keyword evidence="1" id="KW-1133">Transmembrane helix</keyword>
<organism evidence="3 4">
    <name type="scientific">Methanofollis fontis</name>
    <dbReference type="NCBI Taxonomy" id="2052832"/>
    <lineage>
        <taxon>Archaea</taxon>
        <taxon>Methanobacteriati</taxon>
        <taxon>Methanobacteriota</taxon>
        <taxon>Stenosarchaea group</taxon>
        <taxon>Methanomicrobia</taxon>
        <taxon>Methanomicrobiales</taxon>
        <taxon>Methanomicrobiaceae</taxon>
        <taxon>Methanofollis</taxon>
    </lineage>
</organism>
<evidence type="ECO:0000313" key="3">
    <source>
        <dbReference type="EMBL" id="TAJ44050.1"/>
    </source>
</evidence>
<reference evidence="3 4" key="1">
    <citation type="submission" date="2017-11" db="EMBL/GenBank/DDBJ databases">
        <title>Isolation and Characterization of Methanofollis Species from Methane Seep Offshore SW Taiwan.</title>
        <authorList>
            <person name="Teng N.-H."/>
            <person name="Lai M.-C."/>
            <person name="Chen S.-C."/>
        </authorList>
    </citation>
    <scope>NUCLEOTIDE SEQUENCE [LARGE SCALE GENOMIC DNA]</scope>
    <source>
        <strain evidence="3 4">FWC-SCC2</strain>
    </source>
</reference>
<keyword evidence="1" id="KW-0812">Transmembrane</keyword>
<feature type="domain" description="Transposase IS4-like" evidence="2">
    <location>
        <begin position="11"/>
        <end position="150"/>
    </location>
</feature>
<keyword evidence="4" id="KW-1185">Reference proteome</keyword>
<dbReference type="GO" id="GO:0003677">
    <property type="term" value="F:DNA binding"/>
    <property type="evidence" value="ECO:0007669"/>
    <property type="project" value="InterPro"/>
</dbReference>
<dbReference type="AlphaFoldDB" id="A0A483CSA1"/>
<proteinExistence type="predicted"/>
<evidence type="ECO:0000313" key="4">
    <source>
        <dbReference type="Proteomes" id="UP000292580"/>
    </source>
</evidence>
<dbReference type="Pfam" id="PF01609">
    <property type="entry name" value="DDE_Tnp_1"/>
    <property type="match status" value="1"/>
</dbReference>
<dbReference type="EMBL" id="PGCL01000003">
    <property type="protein sequence ID" value="TAJ44050.1"/>
    <property type="molecule type" value="Genomic_DNA"/>
</dbReference>
<sequence>MYSCKKGGIIGFDGYKKVKGNKLSVLVDQNGTPLSCVVSPANIHDSRLYKPTIEAFAPSEKELKVKTITADAAYDTLEIRTYNNQNGIQTNIPINKRNTKDPENRRAEQFDLDLYKKRGAVERFFSWIEAFKKIVPRHERKEGSFIGLVLFACGIMIYRVLG</sequence>
<gene>
    <name evidence="3" type="ORF">CUJ86_08415</name>
</gene>
<evidence type="ECO:0000259" key="2">
    <source>
        <dbReference type="Pfam" id="PF01609"/>
    </source>
</evidence>
<dbReference type="PANTHER" id="PTHR30007:SF0">
    <property type="entry name" value="TRANSPOSASE"/>
    <property type="match status" value="1"/>
</dbReference>
<keyword evidence="1" id="KW-0472">Membrane</keyword>
<name>A0A483CSA1_9EURY</name>
<evidence type="ECO:0000256" key="1">
    <source>
        <dbReference type="SAM" id="Phobius"/>
    </source>
</evidence>
<protein>
    <recommendedName>
        <fullName evidence="2">Transposase IS4-like domain-containing protein</fullName>
    </recommendedName>
</protein>
<dbReference type="InterPro" id="IPR002559">
    <property type="entry name" value="Transposase_11"/>
</dbReference>
<feature type="transmembrane region" description="Helical" evidence="1">
    <location>
        <begin position="143"/>
        <end position="161"/>
    </location>
</feature>
<dbReference type="PANTHER" id="PTHR30007">
    <property type="entry name" value="PHP DOMAIN PROTEIN"/>
    <property type="match status" value="1"/>
</dbReference>
<dbReference type="GO" id="GO:0004803">
    <property type="term" value="F:transposase activity"/>
    <property type="evidence" value="ECO:0007669"/>
    <property type="project" value="InterPro"/>
</dbReference>
<dbReference type="GO" id="GO:0006313">
    <property type="term" value="P:DNA transposition"/>
    <property type="evidence" value="ECO:0007669"/>
    <property type="project" value="InterPro"/>
</dbReference>